<evidence type="ECO:0000259" key="7">
    <source>
        <dbReference type="Pfam" id="PF02687"/>
    </source>
</evidence>
<feature type="transmembrane region" description="Helical" evidence="6">
    <location>
        <begin position="202"/>
        <end position="225"/>
    </location>
</feature>
<sequence>MYVKLAINNAKKSIKDYLIYFITITMCVSLFYAFTSLSSSSYELITEDTFNFESLKKMLKYSTYIITALLAILVAYVSKYMIKRRQKEFATYILLGAEQKSIALMFFVEMLIVGILSIACGIFIGTLFSQVVTAMVYISAKQEIVFSFKLYLDTVFITFIFFIGMFLVVGIYNIRVLNKLKLIDMMNNSKISEFKFKKSKKVYSIVFLISLILYGIFIYSIKFIINIKKGINSTNHLISANQMMFAEVISIVSFIIATYALFYSISYILIRIKEKHKKFSYEGTNLFLLGTIVSKIRTTPILMATISLTFLGASISFILTLLMSQWSLGYLDYRIPFDIELRSEYSYRPEKEYSINKIEDMPKFNYSEVIDYLKNAGLDINEYEELEKYCINKEDFYIRDNREKPALAISLSDFNKLRSMKGYDTISLKNDEYTTQWDNTTDQQEIDKYIEENKVINVEGKSLKVSKDAYYKETLGEGIYNYPTTNIIILPDDICKDLVSAGVDLFITSNNELSYEEATKFELEYIPKWFEENNPELMKKYDRSYYFIHGRIKSAETSEIINFTLGMRILGLYLGTVLLMISLTVLALQQLTDSIEHKDRFNVLRKLGIEENEINKIVLKQISVYFTIPVIIGMIGFVVFIYNFYLIYESYISAYIGDSMFVLNMSTGIFIMVMIYISYFIGTYYTFKRNIRN</sequence>
<dbReference type="GO" id="GO:0005886">
    <property type="term" value="C:plasma membrane"/>
    <property type="evidence" value="ECO:0007669"/>
    <property type="project" value="UniProtKB-SubCell"/>
</dbReference>
<dbReference type="Pfam" id="PF02687">
    <property type="entry name" value="FtsX"/>
    <property type="match status" value="1"/>
</dbReference>
<evidence type="ECO:0000256" key="1">
    <source>
        <dbReference type="ARBA" id="ARBA00004651"/>
    </source>
</evidence>
<evidence type="ECO:0000256" key="2">
    <source>
        <dbReference type="ARBA" id="ARBA00022475"/>
    </source>
</evidence>
<dbReference type="PANTHER" id="PTHR46795">
    <property type="entry name" value="ABC TRANSPORTER PERMEASE-RELATED-RELATED"/>
    <property type="match status" value="1"/>
</dbReference>
<feature type="transmembrane region" description="Helical" evidence="6">
    <location>
        <begin position="102"/>
        <end position="128"/>
    </location>
</feature>
<dbReference type="InterPro" id="IPR003838">
    <property type="entry name" value="ABC3_permease_C"/>
</dbReference>
<keyword evidence="9" id="KW-1185">Reference proteome</keyword>
<name>A0A2P2BMX4_9FIRM</name>
<proteinExistence type="inferred from homology"/>
<feature type="transmembrane region" description="Helical" evidence="6">
    <location>
        <begin position="17"/>
        <end position="34"/>
    </location>
</feature>
<keyword evidence="6" id="KW-0813">Transport</keyword>
<dbReference type="RefSeq" id="WP_166504762.1">
    <property type="nucleotide sequence ID" value="NZ_LN650648.1"/>
</dbReference>
<gene>
    <name evidence="8" type="ORF">FRIFI_0220</name>
</gene>
<organism evidence="8 9">
    <name type="scientific">Romboutsia hominis</name>
    <dbReference type="NCBI Taxonomy" id="1507512"/>
    <lineage>
        <taxon>Bacteria</taxon>
        <taxon>Bacillati</taxon>
        <taxon>Bacillota</taxon>
        <taxon>Clostridia</taxon>
        <taxon>Peptostreptococcales</taxon>
        <taxon>Peptostreptococcaceae</taxon>
        <taxon>Romboutsia</taxon>
    </lineage>
</organism>
<accession>A0A2P2BMX4</accession>
<dbReference type="InterPro" id="IPR027022">
    <property type="entry name" value="ABC_permease_BceB-typ"/>
</dbReference>
<protein>
    <submittedName>
        <fullName evidence="8">ABC transporter</fullName>
    </submittedName>
</protein>
<dbReference type="EMBL" id="LN650648">
    <property type="protein sequence ID" value="CEI71771.1"/>
    <property type="molecule type" value="Genomic_DNA"/>
</dbReference>
<evidence type="ECO:0000256" key="6">
    <source>
        <dbReference type="PIRNR" id="PIRNR018968"/>
    </source>
</evidence>
<feature type="domain" description="ABC3 transporter permease C-terminal" evidence="7">
    <location>
        <begin position="64"/>
        <end position="177"/>
    </location>
</feature>
<dbReference type="InterPro" id="IPR052536">
    <property type="entry name" value="ABC-4_Integral_Memb_Prot"/>
</dbReference>
<feature type="transmembrane region" description="Helical" evidence="6">
    <location>
        <begin position="148"/>
        <end position="172"/>
    </location>
</feature>
<dbReference type="GO" id="GO:0055085">
    <property type="term" value="P:transmembrane transport"/>
    <property type="evidence" value="ECO:0007669"/>
    <property type="project" value="UniProtKB-UniRule"/>
</dbReference>
<keyword evidence="3 6" id="KW-0812">Transmembrane</keyword>
<comment type="similarity">
    <text evidence="6">Belongs to the ABC-4 integral membrane protein family.</text>
</comment>
<evidence type="ECO:0000313" key="8">
    <source>
        <dbReference type="EMBL" id="CEI71771.1"/>
    </source>
</evidence>
<evidence type="ECO:0000256" key="4">
    <source>
        <dbReference type="ARBA" id="ARBA00022989"/>
    </source>
</evidence>
<evidence type="ECO:0000256" key="3">
    <source>
        <dbReference type="ARBA" id="ARBA00022692"/>
    </source>
</evidence>
<evidence type="ECO:0000313" key="9">
    <source>
        <dbReference type="Proteomes" id="UP000245695"/>
    </source>
</evidence>
<dbReference type="Proteomes" id="UP000245695">
    <property type="component" value="Chromosome 1"/>
</dbReference>
<comment type="subcellular location">
    <subcellularLocation>
        <location evidence="1 6">Cell membrane</location>
        <topology evidence="1 6">Multi-pass membrane protein</topology>
    </subcellularLocation>
</comment>
<dbReference type="PANTHER" id="PTHR46795:SF3">
    <property type="entry name" value="ABC TRANSPORTER PERMEASE"/>
    <property type="match status" value="1"/>
</dbReference>
<keyword evidence="5 6" id="KW-0472">Membrane</keyword>
<feature type="transmembrane region" description="Helical" evidence="6">
    <location>
        <begin position="668"/>
        <end position="687"/>
    </location>
</feature>
<keyword evidence="2 6" id="KW-1003">Cell membrane</keyword>
<feature type="transmembrane region" description="Helical" evidence="6">
    <location>
        <begin position="301"/>
        <end position="323"/>
    </location>
</feature>
<feature type="transmembrane region" description="Helical" evidence="6">
    <location>
        <begin position="245"/>
        <end position="270"/>
    </location>
</feature>
<feature type="transmembrane region" description="Helical" evidence="6">
    <location>
        <begin position="61"/>
        <end position="82"/>
    </location>
</feature>
<feature type="transmembrane region" description="Helical" evidence="6">
    <location>
        <begin position="624"/>
        <end position="648"/>
    </location>
</feature>
<dbReference type="AlphaFoldDB" id="A0A2P2BMX4"/>
<feature type="transmembrane region" description="Helical" evidence="6">
    <location>
        <begin position="570"/>
        <end position="588"/>
    </location>
</feature>
<reference evidence="8 9" key="1">
    <citation type="submission" date="2014-09" db="EMBL/GenBank/DDBJ databases">
        <authorList>
            <person name="Hornung B.V."/>
        </authorList>
    </citation>
    <scope>NUCLEOTIDE SEQUENCE [LARGE SCALE GENOMIC DNA]</scope>
    <source>
        <strain evidence="8 9">FRIFI</strain>
    </source>
</reference>
<keyword evidence="4 6" id="KW-1133">Transmembrane helix</keyword>
<evidence type="ECO:0000256" key="5">
    <source>
        <dbReference type="ARBA" id="ARBA00023136"/>
    </source>
</evidence>
<dbReference type="KEGG" id="rhom:FRIFI_0220"/>
<dbReference type="PIRSF" id="PIRSF018968">
    <property type="entry name" value="ABC_permease_BceB"/>
    <property type="match status" value="1"/>
</dbReference>